<keyword evidence="2" id="KW-0812">Transmembrane</keyword>
<dbReference type="EMBL" id="LGKG01000173">
    <property type="protein sequence ID" value="KPC59826.1"/>
    <property type="molecule type" value="Genomic_DNA"/>
</dbReference>
<protein>
    <submittedName>
        <fullName evidence="3">Uncharacterized protein</fullName>
    </submittedName>
</protein>
<feature type="compositionally biased region" description="Pro residues" evidence="1">
    <location>
        <begin position="123"/>
        <end position="132"/>
    </location>
</feature>
<organism evidence="3 4">
    <name type="scientific">Streptomyces chattanoogensis</name>
    <dbReference type="NCBI Taxonomy" id="66876"/>
    <lineage>
        <taxon>Bacteria</taxon>
        <taxon>Bacillati</taxon>
        <taxon>Actinomycetota</taxon>
        <taxon>Actinomycetes</taxon>
        <taxon>Kitasatosporales</taxon>
        <taxon>Streptomycetaceae</taxon>
        <taxon>Streptomyces</taxon>
    </lineage>
</organism>
<accession>A0A0N0XRV5</accession>
<dbReference type="Proteomes" id="UP000037982">
    <property type="component" value="Unassembled WGS sequence"/>
</dbReference>
<reference evidence="4" key="1">
    <citation type="submission" date="2015-07" db="EMBL/GenBank/DDBJ databases">
        <authorList>
            <person name="Ju K.-S."/>
            <person name="Doroghazi J.R."/>
            <person name="Metcalf W.W."/>
        </authorList>
    </citation>
    <scope>NUCLEOTIDE SEQUENCE [LARGE SCALE GENOMIC DNA]</scope>
    <source>
        <strain evidence="4">NRRL ISP-5002</strain>
    </source>
</reference>
<feature type="compositionally biased region" description="Polar residues" evidence="1">
    <location>
        <begin position="14"/>
        <end position="23"/>
    </location>
</feature>
<evidence type="ECO:0000256" key="2">
    <source>
        <dbReference type="SAM" id="Phobius"/>
    </source>
</evidence>
<feature type="compositionally biased region" description="Low complexity" evidence="1">
    <location>
        <begin position="90"/>
        <end position="99"/>
    </location>
</feature>
<name>A0A0N0XRV5_9ACTN</name>
<dbReference type="AlphaFoldDB" id="A0A0N0XRV5"/>
<feature type="transmembrane region" description="Helical" evidence="2">
    <location>
        <begin position="58"/>
        <end position="81"/>
    </location>
</feature>
<feature type="region of interest" description="Disordered" evidence="1">
    <location>
        <begin position="272"/>
        <end position="296"/>
    </location>
</feature>
<dbReference type="RefSeq" id="WP_053927176.1">
    <property type="nucleotide sequence ID" value="NZ_LGKG01000173.1"/>
</dbReference>
<gene>
    <name evidence="3" type="ORF">ADL29_32840</name>
</gene>
<sequence length="296" mass="31254">MTTPGAQHNRAQDGGQQNITGNGDINDRSDNRQYTFVTLPAVPPERPQPLRARLLRPVPLVTGGVLLAAVVALAVGGRTWFGTQGEVADAARPGAQRPSAAPPGPSRSTDPSGTATPKDRSPTPKPSTNPAPPERKRPAEPSASGARELEASPISAYPSSDVYCGEWRGSGSSGLDISPCVQAVDHKGTAQFGVKVRNTRSEQAVVSVDVAWLRQRKFKECETGSALRQHVVIDPDTTWYSPLSCSADAVEGYAVQAAAWAVLDPDAELAPRTHGTMQRSRTAQIQADGTVVPPKS</sequence>
<proteinExistence type="predicted"/>
<dbReference type="PATRIC" id="fig|66876.3.peg.7242"/>
<feature type="region of interest" description="Disordered" evidence="1">
    <location>
        <begin position="90"/>
        <end position="151"/>
    </location>
</feature>
<keyword evidence="2" id="KW-1133">Transmembrane helix</keyword>
<feature type="compositionally biased region" description="Polar residues" evidence="1">
    <location>
        <begin position="275"/>
        <end position="287"/>
    </location>
</feature>
<keyword evidence="2" id="KW-0472">Membrane</keyword>
<evidence type="ECO:0000313" key="3">
    <source>
        <dbReference type="EMBL" id="KPC59826.1"/>
    </source>
</evidence>
<evidence type="ECO:0000313" key="4">
    <source>
        <dbReference type="Proteomes" id="UP000037982"/>
    </source>
</evidence>
<comment type="caution">
    <text evidence="3">The sequence shown here is derived from an EMBL/GenBank/DDBJ whole genome shotgun (WGS) entry which is preliminary data.</text>
</comment>
<evidence type="ECO:0000256" key="1">
    <source>
        <dbReference type="SAM" id="MobiDB-lite"/>
    </source>
</evidence>
<feature type="region of interest" description="Disordered" evidence="1">
    <location>
        <begin position="1"/>
        <end position="30"/>
    </location>
</feature>
<keyword evidence="4" id="KW-1185">Reference proteome</keyword>